<feature type="chain" id="PRO_5023035633" evidence="2">
    <location>
        <begin position="21"/>
        <end position="872"/>
    </location>
</feature>
<proteinExistence type="predicted"/>
<keyword evidence="1" id="KW-0175">Coiled coil</keyword>
<dbReference type="KEGG" id="lrs:PX52LOC_07153"/>
<name>A0A5C1API6_9BACT</name>
<dbReference type="InterPro" id="IPR036852">
    <property type="entry name" value="Peptidase_S8/S53_dom_sf"/>
</dbReference>
<sequence length="872" mass="93667">MRSCSPLLILLALSATPVAAQVKRPAPPATYHIDLRYQIATEENQRVREYRELTAALAKLGFVATASDDADLDKFNPLAERLAGTIPSKDARKVLDIGAIRTTILRPEGAPLPDDAKKPVQVRVQIVSGLDLAEQRLFHEQVTAQLGRLGFQEFTGYDHGNFSLIRGALPAGRVPELLRDLRDQPSGWFFSEIPREQLNLPLRDVLPVRLVEVLPDLDLGPVVVPPAPLLPEVESPKYSLDLRDYLADPATAGKPFRVELVLDGPLPEGALQLRNSLRLSMPTAAMEGVYGNFAVIRVMTTTDLVKLAQIPSVLSIRVPRFAAEQPGSAKANVSVQTALQQGNVSALHGAGYRGAGTRVVVLATDFAGADKLLGTRLPKAVQFLDLTAELSPTVEPTPMGTGVSGTETAAAVHAAAPDAELILVRLDPVAIHQLLTVAKTVLGDTAASIAVQTRADEMTAEAERLTNRRDLVEAEYRKAFNDLSDDEKPAKRRANATEAFKKLLADEKVFKATSDRIAAIRAKLLGLRGANVIVNTLVWEDGYAHDALSEVSRLLDAKLAPQPTRSGLRALKTPTVPVWVQAGSTSLGSVWTGPFLDADGNGVMEFAAGTKATPGTWTPELNFLAMVGPDAKPTDTLPEGAKIRISVQWREPRHPDTDLTGQAAFPFTLKLLRQIDPAGEKFATDEFAVVARTVGMPTHVKRMFSAAIYEQILELAIPTAGRYALRVEGGMAQDSLVRTARHVFELSPRIYVTANDPATAAKGRLVFTTYTPQASGVAIPGDATTVVTVGIVNGLVGAGPGILLRVKPDLFVQDVASPDSATGVVAGVVACLAEAGVQPSGMTRLLTPKPGYWLLLPTDWIRELPRKAVEQR</sequence>
<protein>
    <submittedName>
        <fullName evidence="3">Uncharacterized protein</fullName>
    </submittedName>
</protein>
<organism evidence="3 4">
    <name type="scientific">Limnoglobus roseus</name>
    <dbReference type="NCBI Taxonomy" id="2598579"/>
    <lineage>
        <taxon>Bacteria</taxon>
        <taxon>Pseudomonadati</taxon>
        <taxon>Planctomycetota</taxon>
        <taxon>Planctomycetia</taxon>
        <taxon>Gemmatales</taxon>
        <taxon>Gemmataceae</taxon>
        <taxon>Limnoglobus</taxon>
    </lineage>
</organism>
<gene>
    <name evidence="3" type="ORF">PX52LOC_07153</name>
</gene>
<keyword evidence="4" id="KW-1185">Reference proteome</keyword>
<keyword evidence="2" id="KW-0732">Signal</keyword>
<dbReference type="GO" id="GO:0004252">
    <property type="term" value="F:serine-type endopeptidase activity"/>
    <property type="evidence" value="ECO:0007669"/>
    <property type="project" value="InterPro"/>
</dbReference>
<feature type="signal peptide" evidence="2">
    <location>
        <begin position="1"/>
        <end position="20"/>
    </location>
</feature>
<dbReference type="AlphaFoldDB" id="A0A5C1API6"/>
<feature type="coiled-coil region" evidence="1">
    <location>
        <begin position="455"/>
        <end position="482"/>
    </location>
</feature>
<dbReference type="OrthoDB" id="244246at2"/>
<dbReference type="Proteomes" id="UP000324974">
    <property type="component" value="Chromosome"/>
</dbReference>
<evidence type="ECO:0000256" key="2">
    <source>
        <dbReference type="SAM" id="SignalP"/>
    </source>
</evidence>
<dbReference type="RefSeq" id="WP_149114396.1">
    <property type="nucleotide sequence ID" value="NZ_CP042425.1"/>
</dbReference>
<evidence type="ECO:0000313" key="3">
    <source>
        <dbReference type="EMBL" id="QEL20067.1"/>
    </source>
</evidence>
<dbReference type="GO" id="GO:0006508">
    <property type="term" value="P:proteolysis"/>
    <property type="evidence" value="ECO:0007669"/>
    <property type="project" value="InterPro"/>
</dbReference>
<evidence type="ECO:0000313" key="4">
    <source>
        <dbReference type="Proteomes" id="UP000324974"/>
    </source>
</evidence>
<evidence type="ECO:0000256" key="1">
    <source>
        <dbReference type="SAM" id="Coils"/>
    </source>
</evidence>
<accession>A0A5C1API6</accession>
<reference evidence="4" key="1">
    <citation type="submission" date="2019-08" db="EMBL/GenBank/DDBJ databases">
        <title>Limnoglobus roseus gen. nov., sp. nov., a novel freshwater planctomycete with a giant genome from the family Gemmataceae.</title>
        <authorList>
            <person name="Kulichevskaya I.S."/>
            <person name="Naumoff D.G."/>
            <person name="Miroshnikov K."/>
            <person name="Ivanova A."/>
            <person name="Philippov D.A."/>
            <person name="Hakobyan A."/>
            <person name="Rijpstra I.C."/>
            <person name="Sinninghe Damste J.S."/>
            <person name="Liesack W."/>
            <person name="Dedysh S.N."/>
        </authorList>
    </citation>
    <scope>NUCLEOTIDE SEQUENCE [LARGE SCALE GENOMIC DNA]</scope>
    <source>
        <strain evidence="4">PX52</strain>
    </source>
</reference>
<dbReference type="SUPFAM" id="SSF52743">
    <property type="entry name" value="Subtilisin-like"/>
    <property type="match status" value="1"/>
</dbReference>
<dbReference type="EMBL" id="CP042425">
    <property type="protein sequence ID" value="QEL20067.1"/>
    <property type="molecule type" value="Genomic_DNA"/>
</dbReference>